<dbReference type="InterPro" id="IPR036392">
    <property type="entry name" value="PLAT/LH2_dom_sf"/>
</dbReference>
<dbReference type="AlphaFoldDB" id="A0AAE1MRW7"/>
<keyword evidence="4" id="KW-1185">Reference proteome</keyword>
<dbReference type="Proteomes" id="UP001293593">
    <property type="component" value="Unassembled WGS sequence"/>
</dbReference>
<dbReference type="EMBL" id="JAWXYG010000004">
    <property type="protein sequence ID" value="KAK4275739.1"/>
    <property type="molecule type" value="Genomic_DNA"/>
</dbReference>
<dbReference type="SUPFAM" id="SSF49723">
    <property type="entry name" value="Lipase/lipooxygenase domain (PLAT/LH2 domain)"/>
    <property type="match status" value="1"/>
</dbReference>
<evidence type="ECO:0000313" key="3">
    <source>
        <dbReference type="EMBL" id="KAK4275739.1"/>
    </source>
</evidence>
<comment type="caution">
    <text evidence="1">Lacks conserved residue(s) required for the propagation of feature annotation.</text>
</comment>
<evidence type="ECO:0000256" key="1">
    <source>
        <dbReference type="PROSITE-ProRule" id="PRU00152"/>
    </source>
</evidence>
<dbReference type="PANTHER" id="PTHR31718:SF64">
    <property type="entry name" value="OS10G0361900 PROTEIN"/>
    <property type="match status" value="1"/>
</dbReference>
<name>A0AAE1MRW7_9FABA</name>
<dbReference type="PROSITE" id="PS50095">
    <property type="entry name" value="PLAT"/>
    <property type="match status" value="1"/>
</dbReference>
<dbReference type="Gene3D" id="2.60.60.20">
    <property type="entry name" value="PLAT/LH2 domain"/>
    <property type="match status" value="1"/>
</dbReference>
<reference evidence="3" key="1">
    <citation type="submission" date="2023-10" db="EMBL/GenBank/DDBJ databases">
        <title>Chromosome-level genome of the transformable northern wattle, Acacia crassicarpa.</title>
        <authorList>
            <person name="Massaro I."/>
            <person name="Sinha N.R."/>
            <person name="Poethig S."/>
            <person name="Leichty A.R."/>
        </authorList>
    </citation>
    <scope>NUCLEOTIDE SEQUENCE</scope>
    <source>
        <strain evidence="3">Acra3RX</strain>
        <tissue evidence="3">Leaf</tissue>
    </source>
</reference>
<gene>
    <name evidence="3" type="ORF">QN277_018770</name>
</gene>
<protein>
    <recommendedName>
        <fullName evidence="2">PLAT domain-containing protein</fullName>
    </recommendedName>
</protein>
<evidence type="ECO:0000259" key="2">
    <source>
        <dbReference type="PROSITE" id="PS50095"/>
    </source>
</evidence>
<dbReference type="PANTHER" id="PTHR31718">
    <property type="entry name" value="PLAT DOMAIN-CONTAINING PROTEIN"/>
    <property type="match status" value="1"/>
</dbReference>
<proteinExistence type="predicted"/>
<accession>A0AAE1MRW7</accession>
<feature type="domain" description="PLAT" evidence="2">
    <location>
        <begin position="7"/>
        <end position="130"/>
    </location>
</feature>
<sequence>MANSDECTYLIRIQTGQSWEAGTSAKISLKLESSDGTSFPIDDLRQWGIMESGHDYFSHGKVDIFRGTKPYLNVDKITLTSDDTGFKPGWYVDFVEISVYGHGLYKKMEFPVDTWLSSEPPYQLSVTRPAK</sequence>
<dbReference type="Pfam" id="PF01477">
    <property type="entry name" value="PLAT"/>
    <property type="match status" value="1"/>
</dbReference>
<evidence type="ECO:0000313" key="4">
    <source>
        <dbReference type="Proteomes" id="UP001293593"/>
    </source>
</evidence>
<comment type="caution">
    <text evidence="3">The sequence shown here is derived from an EMBL/GenBank/DDBJ whole genome shotgun (WGS) entry which is preliminary data.</text>
</comment>
<organism evidence="3 4">
    <name type="scientific">Acacia crassicarpa</name>
    <name type="common">northern wattle</name>
    <dbReference type="NCBI Taxonomy" id="499986"/>
    <lineage>
        <taxon>Eukaryota</taxon>
        <taxon>Viridiplantae</taxon>
        <taxon>Streptophyta</taxon>
        <taxon>Embryophyta</taxon>
        <taxon>Tracheophyta</taxon>
        <taxon>Spermatophyta</taxon>
        <taxon>Magnoliopsida</taxon>
        <taxon>eudicotyledons</taxon>
        <taxon>Gunneridae</taxon>
        <taxon>Pentapetalae</taxon>
        <taxon>rosids</taxon>
        <taxon>fabids</taxon>
        <taxon>Fabales</taxon>
        <taxon>Fabaceae</taxon>
        <taxon>Caesalpinioideae</taxon>
        <taxon>mimosoid clade</taxon>
        <taxon>Acacieae</taxon>
        <taxon>Acacia</taxon>
    </lineage>
</organism>
<dbReference type="InterPro" id="IPR001024">
    <property type="entry name" value="PLAT/LH2_dom"/>
</dbReference>